<feature type="binding site" evidence="5">
    <location>
        <position position="33"/>
    </location>
    <ligand>
        <name>Zn(2+)</name>
        <dbReference type="ChEBI" id="CHEBI:29105"/>
        <label>1</label>
    </ligand>
</feature>
<dbReference type="EMBL" id="JALJOS010000019">
    <property type="protein sequence ID" value="KAK9827004.1"/>
    <property type="molecule type" value="Genomic_DNA"/>
</dbReference>
<reference evidence="7 8" key="1">
    <citation type="journal article" date="2024" name="Nat. Commun.">
        <title>Phylogenomics reveals the evolutionary origins of lichenization in chlorophyte algae.</title>
        <authorList>
            <person name="Puginier C."/>
            <person name="Libourel C."/>
            <person name="Otte J."/>
            <person name="Skaloud P."/>
            <person name="Haon M."/>
            <person name="Grisel S."/>
            <person name="Petersen M."/>
            <person name="Berrin J.G."/>
            <person name="Delaux P.M."/>
            <person name="Dal Grande F."/>
            <person name="Keller J."/>
        </authorList>
    </citation>
    <scope>NUCLEOTIDE SEQUENCE [LARGE SCALE GENOMIC DNA]</scope>
    <source>
        <strain evidence="7 8">SAG 2145</strain>
    </source>
</reference>
<dbReference type="InterPro" id="IPR023174">
    <property type="entry name" value="PDEase_CS"/>
</dbReference>
<comment type="caution">
    <text evidence="7">The sequence shown here is derived from an EMBL/GenBank/DDBJ whole genome shotgun (WGS) entry which is preliminary data.</text>
</comment>
<dbReference type="PANTHER" id="PTHR11347">
    <property type="entry name" value="CYCLIC NUCLEOTIDE PHOSPHODIESTERASE"/>
    <property type="match status" value="1"/>
</dbReference>
<name>A0AAW1R0C5_9CHLO</name>
<accession>A0AAW1R0C5</accession>
<keyword evidence="2" id="KW-0378">Hydrolase</keyword>
<dbReference type="GO" id="GO:0004114">
    <property type="term" value="F:3',5'-cyclic-nucleotide phosphodiesterase activity"/>
    <property type="evidence" value="ECO:0007669"/>
    <property type="project" value="InterPro"/>
</dbReference>
<dbReference type="Proteomes" id="UP001438707">
    <property type="component" value="Unassembled WGS sequence"/>
</dbReference>
<feature type="binding site" evidence="5">
    <location>
        <position position="77"/>
    </location>
    <ligand>
        <name>Zn(2+)</name>
        <dbReference type="ChEBI" id="CHEBI:29105"/>
        <label>2</label>
    </ligand>
</feature>
<evidence type="ECO:0000256" key="4">
    <source>
        <dbReference type="PIRSR" id="PIRSR623088-2"/>
    </source>
</evidence>
<dbReference type="InterPro" id="IPR023088">
    <property type="entry name" value="PDEase"/>
</dbReference>
<feature type="active site" description="Proton donor" evidence="3">
    <location>
        <position position="29"/>
    </location>
</feature>
<dbReference type="AlphaFoldDB" id="A0AAW1R0C5"/>
<feature type="domain" description="PDEase" evidence="6">
    <location>
        <begin position="1"/>
        <end position="278"/>
    </location>
</feature>
<feature type="binding site" evidence="5">
    <location>
        <position position="77"/>
    </location>
    <ligand>
        <name>Zn(2+)</name>
        <dbReference type="ChEBI" id="CHEBI:29105"/>
        <label>1</label>
    </ligand>
</feature>
<dbReference type="PROSITE" id="PS51845">
    <property type="entry name" value="PDEASE_I_2"/>
    <property type="match status" value="1"/>
</dbReference>
<dbReference type="Gene3D" id="1.10.1300.10">
    <property type="entry name" value="3'5'-cyclic nucleotide phosphodiesterase, catalytic domain"/>
    <property type="match status" value="1"/>
</dbReference>
<feature type="binding site" evidence="4">
    <location>
        <position position="77"/>
    </location>
    <ligand>
        <name>AMP</name>
        <dbReference type="ChEBI" id="CHEBI:456215"/>
    </ligand>
</feature>
<evidence type="ECO:0000256" key="3">
    <source>
        <dbReference type="PIRSR" id="PIRSR623088-1"/>
    </source>
</evidence>
<evidence type="ECO:0000259" key="6">
    <source>
        <dbReference type="PROSITE" id="PS51845"/>
    </source>
</evidence>
<evidence type="ECO:0000313" key="8">
    <source>
        <dbReference type="Proteomes" id="UP001438707"/>
    </source>
</evidence>
<dbReference type="PRINTS" id="PR00387">
    <property type="entry name" value="PDIESTERASE1"/>
</dbReference>
<feature type="binding site" evidence="5">
    <location>
        <position position="183"/>
    </location>
    <ligand>
        <name>Zn(2+)</name>
        <dbReference type="ChEBI" id="CHEBI:29105"/>
        <label>1</label>
    </ligand>
</feature>
<protein>
    <recommendedName>
        <fullName evidence="6">PDEase domain-containing protein</fullName>
    </recommendedName>
</protein>
<dbReference type="InterPro" id="IPR002073">
    <property type="entry name" value="PDEase_catalytic_dom"/>
</dbReference>
<feature type="binding site" evidence="4">
    <location>
        <position position="235"/>
    </location>
    <ligand>
        <name>AMP</name>
        <dbReference type="ChEBI" id="CHEBI:456215"/>
    </ligand>
</feature>
<evidence type="ECO:0000313" key="7">
    <source>
        <dbReference type="EMBL" id="KAK9827004.1"/>
    </source>
</evidence>
<evidence type="ECO:0000256" key="2">
    <source>
        <dbReference type="ARBA" id="ARBA00022801"/>
    </source>
</evidence>
<evidence type="ECO:0000256" key="5">
    <source>
        <dbReference type="PIRSR" id="PIRSR623088-3"/>
    </source>
</evidence>
<dbReference type="GO" id="GO:0007165">
    <property type="term" value="P:signal transduction"/>
    <property type="evidence" value="ECO:0007669"/>
    <property type="project" value="InterPro"/>
</dbReference>
<gene>
    <name evidence="7" type="ORF">WJX74_003385</name>
</gene>
<feature type="binding site" evidence="5">
    <location>
        <position position="76"/>
    </location>
    <ligand>
        <name>Zn(2+)</name>
        <dbReference type="ChEBI" id="CHEBI:29105"/>
        <label>1</label>
    </ligand>
</feature>
<evidence type="ECO:0000256" key="1">
    <source>
        <dbReference type="ARBA" id="ARBA00022723"/>
    </source>
</evidence>
<organism evidence="7 8">
    <name type="scientific">Apatococcus lobatus</name>
    <dbReference type="NCBI Taxonomy" id="904363"/>
    <lineage>
        <taxon>Eukaryota</taxon>
        <taxon>Viridiplantae</taxon>
        <taxon>Chlorophyta</taxon>
        <taxon>core chlorophytes</taxon>
        <taxon>Trebouxiophyceae</taxon>
        <taxon>Chlorellales</taxon>
        <taxon>Chlorellaceae</taxon>
        <taxon>Apatococcus</taxon>
    </lineage>
</organism>
<dbReference type="SUPFAM" id="SSF109604">
    <property type="entry name" value="HD-domain/PDEase-like"/>
    <property type="match status" value="1"/>
</dbReference>
<proteinExistence type="predicted"/>
<dbReference type="InterPro" id="IPR036971">
    <property type="entry name" value="PDEase_catalytic_dom_sf"/>
</dbReference>
<sequence>MYERLRISQGSLERYMDSIERAYSELPYHNLMHVRSVVEVAVSMWTEMGLGGLVAAANPNDSDLLALAFVVAAAVHDVGHKGLTNDFLIRSNHPYAITYNDVSPNESYHCATAFKLLLDHHNFLADMPPEGFFVFRQAVLALIMATDMSKHHNILSQLRSRDWAHLSGGDSIIVLQGALKCADLGHTFMPVEQHVAWSEKLQQELFFEGDLWKEHGWVPPSLMDRGSASDFASSQAGFFRYIVIPFIEALASAVPGVKALKEAAERNAVFWQQQHAPS</sequence>
<keyword evidence="8" id="KW-1185">Reference proteome</keyword>
<dbReference type="PROSITE" id="PS00126">
    <property type="entry name" value="PDEASE_I_1"/>
    <property type="match status" value="1"/>
</dbReference>
<dbReference type="GO" id="GO:0046872">
    <property type="term" value="F:metal ion binding"/>
    <property type="evidence" value="ECO:0007669"/>
    <property type="project" value="UniProtKB-KW"/>
</dbReference>
<dbReference type="Pfam" id="PF00233">
    <property type="entry name" value="PDEase_I"/>
    <property type="match status" value="1"/>
</dbReference>
<keyword evidence="1 5" id="KW-0479">Metal-binding</keyword>
<feature type="binding site" evidence="4">
    <location>
        <begin position="29"/>
        <end position="33"/>
    </location>
    <ligand>
        <name>AMP</name>
        <dbReference type="ChEBI" id="CHEBI:456215"/>
    </ligand>
</feature>
<feature type="binding site" evidence="4">
    <location>
        <position position="183"/>
    </location>
    <ligand>
        <name>AMP</name>
        <dbReference type="ChEBI" id="CHEBI:456215"/>
    </ligand>
</feature>